<dbReference type="Pfam" id="PF00702">
    <property type="entry name" value="Hydrolase"/>
    <property type="match status" value="1"/>
</dbReference>
<dbReference type="SFLD" id="SFLDF00027">
    <property type="entry name" value="p-type_atpase"/>
    <property type="match status" value="1"/>
</dbReference>
<keyword evidence="6 8" id="KW-1133">Transmembrane helix</keyword>
<dbReference type="PRINTS" id="PR00119">
    <property type="entry name" value="CATATPASE"/>
</dbReference>
<feature type="non-terminal residue" evidence="10">
    <location>
        <position position="860"/>
    </location>
</feature>
<dbReference type="InterPro" id="IPR004014">
    <property type="entry name" value="ATPase_P-typ_cation-transptr_N"/>
</dbReference>
<dbReference type="SFLD" id="SFLDG00002">
    <property type="entry name" value="C1.7:_P-type_atpase_like"/>
    <property type="match status" value="1"/>
</dbReference>
<dbReference type="GO" id="GO:0005524">
    <property type="term" value="F:ATP binding"/>
    <property type="evidence" value="ECO:0007669"/>
    <property type="project" value="UniProtKB-KW"/>
</dbReference>
<dbReference type="Pfam" id="PF00689">
    <property type="entry name" value="Cation_ATPase_C"/>
    <property type="match status" value="1"/>
</dbReference>
<keyword evidence="2 8" id="KW-0812">Transmembrane</keyword>
<keyword evidence="7 8" id="KW-0472">Membrane</keyword>
<dbReference type="InterPro" id="IPR036412">
    <property type="entry name" value="HAD-like_sf"/>
</dbReference>
<dbReference type="InterPro" id="IPR059000">
    <property type="entry name" value="ATPase_P-type_domA"/>
</dbReference>
<dbReference type="Gene3D" id="3.40.1110.10">
    <property type="entry name" value="Calcium-transporting ATPase, cytoplasmic domain N"/>
    <property type="match status" value="1"/>
</dbReference>
<dbReference type="PRINTS" id="PR00120">
    <property type="entry name" value="HATPASE"/>
</dbReference>
<dbReference type="eggNOG" id="KOG0202">
    <property type="taxonomic scope" value="Eukaryota"/>
</dbReference>
<feature type="transmembrane region" description="Helical" evidence="8">
    <location>
        <begin position="71"/>
        <end position="87"/>
    </location>
</feature>
<dbReference type="Gene3D" id="1.20.1110.10">
    <property type="entry name" value="Calcium-transporting ATPase, transmembrane domain"/>
    <property type="match status" value="2"/>
</dbReference>
<comment type="subcellular location">
    <subcellularLocation>
        <location evidence="1">Membrane</location>
        <topology evidence="1">Multi-pass membrane protein</topology>
    </subcellularLocation>
</comment>
<feature type="transmembrane region" description="Helical" evidence="8">
    <location>
        <begin position="780"/>
        <end position="798"/>
    </location>
</feature>
<dbReference type="PANTHER" id="PTHR42861">
    <property type="entry name" value="CALCIUM-TRANSPORTING ATPASE"/>
    <property type="match status" value="1"/>
</dbReference>
<dbReference type="GO" id="GO:0016887">
    <property type="term" value="F:ATP hydrolysis activity"/>
    <property type="evidence" value="ECO:0007669"/>
    <property type="project" value="InterPro"/>
</dbReference>
<gene>
    <name evidence="10" type="ORF">AURANDRAFT_389</name>
</gene>
<dbReference type="Pfam" id="PF00690">
    <property type="entry name" value="Cation_ATPase_N"/>
    <property type="match status" value="1"/>
</dbReference>
<feature type="transmembrane region" description="Helical" evidence="8">
    <location>
        <begin position="243"/>
        <end position="262"/>
    </location>
</feature>
<dbReference type="InterPro" id="IPR001757">
    <property type="entry name" value="P_typ_ATPase"/>
</dbReference>
<dbReference type="SMART" id="SM00831">
    <property type="entry name" value="Cation_ATPase_N"/>
    <property type="match status" value="1"/>
</dbReference>
<dbReference type="SUPFAM" id="SSF81665">
    <property type="entry name" value="Calcium ATPase, transmembrane domain M"/>
    <property type="match status" value="1"/>
</dbReference>
<dbReference type="EMBL" id="GL833121">
    <property type="protein sequence ID" value="EGB11859.1"/>
    <property type="molecule type" value="Genomic_DNA"/>
</dbReference>
<dbReference type="InterPro" id="IPR018303">
    <property type="entry name" value="ATPase_P-typ_P_site"/>
</dbReference>
<protein>
    <recommendedName>
        <fullName evidence="9">Cation-transporting P-type ATPase N-terminal domain-containing protein</fullName>
    </recommendedName>
</protein>
<keyword evidence="5" id="KW-1278">Translocase</keyword>
<dbReference type="RefSeq" id="XP_009032811.1">
    <property type="nucleotide sequence ID" value="XM_009034563.1"/>
</dbReference>
<proteinExistence type="predicted"/>
<dbReference type="InterPro" id="IPR023298">
    <property type="entry name" value="ATPase_P-typ_TM_dom_sf"/>
</dbReference>
<dbReference type="SUPFAM" id="SSF81653">
    <property type="entry name" value="Calcium ATPase, transduction domain A"/>
    <property type="match status" value="1"/>
</dbReference>
<name>F0XZ07_AURAN</name>
<keyword evidence="4" id="KW-0067">ATP-binding</keyword>
<evidence type="ECO:0000256" key="2">
    <source>
        <dbReference type="ARBA" id="ARBA00022692"/>
    </source>
</evidence>
<dbReference type="Gene3D" id="3.40.50.1000">
    <property type="entry name" value="HAD superfamily/HAD-like"/>
    <property type="match status" value="1"/>
</dbReference>
<feature type="non-terminal residue" evidence="10">
    <location>
        <position position="1"/>
    </location>
</feature>
<dbReference type="AlphaFoldDB" id="F0XZ07"/>
<dbReference type="Pfam" id="PF00122">
    <property type="entry name" value="E1-E2_ATPase"/>
    <property type="match status" value="1"/>
</dbReference>
<dbReference type="KEGG" id="aaf:AURANDRAFT_389"/>
<feature type="transmembrane region" description="Helical" evidence="8">
    <location>
        <begin position="741"/>
        <end position="760"/>
    </location>
</feature>
<keyword evidence="3" id="KW-0547">Nucleotide-binding</keyword>
<dbReference type="OMA" id="KMHACET"/>
<evidence type="ECO:0000256" key="5">
    <source>
        <dbReference type="ARBA" id="ARBA00022967"/>
    </source>
</evidence>
<dbReference type="SUPFAM" id="SSF81660">
    <property type="entry name" value="Metal cation-transporting ATPase, ATP-binding domain N"/>
    <property type="match status" value="1"/>
</dbReference>
<feature type="transmembrane region" description="Helical" evidence="8">
    <location>
        <begin position="268"/>
        <end position="294"/>
    </location>
</feature>
<dbReference type="Gene3D" id="2.70.150.10">
    <property type="entry name" value="Calcium-transporting ATPase, cytoplasmic transduction domain A"/>
    <property type="match status" value="1"/>
</dbReference>
<dbReference type="InterPro" id="IPR044492">
    <property type="entry name" value="P_typ_ATPase_HD_dom"/>
</dbReference>
<evidence type="ECO:0000256" key="3">
    <source>
        <dbReference type="ARBA" id="ARBA00022741"/>
    </source>
</evidence>
<dbReference type="SFLD" id="SFLDS00003">
    <property type="entry name" value="Haloacid_Dehalogenase"/>
    <property type="match status" value="1"/>
</dbReference>
<feature type="domain" description="Cation-transporting P-type ATPase N-terminal" evidence="9">
    <location>
        <begin position="2"/>
        <end position="67"/>
    </location>
</feature>
<dbReference type="InterPro" id="IPR006068">
    <property type="entry name" value="ATPase_P-typ_cation-transptr_C"/>
</dbReference>
<evidence type="ECO:0000256" key="7">
    <source>
        <dbReference type="ARBA" id="ARBA00023136"/>
    </source>
</evidence>
<keyword evidence="11" id="KW-1185">Reference proteome</keyword>
<dbReference type="OrthoDB" id="3352408at2759"/>
<evidence type="ECO:0000256" key="4">
    <source>
        <dbReference type="ARBA" id="ARBA00022840"/>
    </source>
</evidence>
<dbReference type="InterPro" id="IPR023299">
    <property type="entry name" value="ATPase_P-typ_cyto_dom_N"/>
</dbReference>
<evidence type="ECO:0000256" key="1">
    <source>
        <dbReference type="ARBA" id="ARBA00004141"/>
    </source>
</evidence>
<dbReference type="Proteomes" id="UP000002729">
    <property type="component" value="Unassembled WGS sequence"/>
</dbReference>
<evidence type="ECO:0000313" key="10">
    <source>
        <dbReference type="EMBL" id="EGB11859.1"/>
    </source>
</evidence>
<evidence type="ECO:0000313" key="11">
    <source>
        <dbReference type="Proteomes" id="UP000002729"/>
    </source>
</evidence>
<dbReference type="SUPFAM" id="SSF56784">
    <property type="entry name" value="HAD-like"/>
    <property type="match status" value="1"/>
</dbReference>
<dbReference type="PROSITE" id="PS00154">
    <property type="entry name" value="ATPASE_E1_E2"/>
    <property type="match status" value="1"/>
</dbReference>
<evidence type="ECO:0000256" key="6">
    <source>
        <dbReference type="ARBA" id="ARBA00022989"/>
    </source>
</evidence>
<sequence>DACALLKTDADRGLDDGDVASRRLAYGPNELAEEEEEGACRKFLEQLKEPLILLLFGSAVVSSLLGQYDDAISIAVAVLIVTLVAYVQEAKSERTLKALASLVPPRALAVRGGRPAADVAAADLVPGDVVVVAAGDRVPADVRLVEAVELLVDESSLTGESEPVDKVADASDGAAAAAPGSAPVTDCRTLLFAGTFVRYGRGRGVVACTGSRTEFGIAAQELKDLEPGRTPLQQGMDNLGKKLSAASIAVIVVIGLVGVLRGEPILDVFTVGVSLAVAAIPEGLPICVAVTLALGVMRVARHKAVVKRLPAVEALGCALGCTDVLCCDKTGTLTKNEMVMTEARCGAWLLRRGPRGGWECSVDVPAGGDREWLALDGEDALLPQPVLAALDASSLCSNAELDAGQPTEVALLRAARELGVADRRRSTTRVSEVAFSSERKRMEVRVAERDGAVGTYVKGALEALTFDADPRWHREASTMASRGLRVLAVLKSDDKGTRLLGLLGISDPPRPSAREAVVRLAERGTRTIMLTGDGRETAVAVARALAAGGDGADAAPPGGAVVCGSRRDRDDHAAAVLRRVAVLYRVSPRHKLDVVRVLRRAGCVVAMTGDGVNDAPALKAADVGIAMGVAGTDVAKEAADVVLANDELLCILHAVDEGKAIFHNIRNFLTFQLSTSLAALGIVAGAKLLGLPQPLNPMQVLWINIIMDGPPAQSLGVEPCDEAVRRQPPRKRDEPTITDAMVFRVLSSAALVAAGTLAVFSAELAKDGTGEGSTKHDTTMTFTVFVLFDMVNALTCRSQTNLVGSAKLPVCANAAFGVAISACVLGQLLVVYCPPLQRVFGTEALSGRDVLVCAAVASSV</sequence>
<accession>F0XZ07</accession>
<dbReference type="GO" id="GO:0016020">
    <property type="term" value="C:membrane"/>
    <property type="evidence" value="ECO:0007669"/>
    <property type="project" value="UniProtKB-SubCell"/>
</dbReference>
<dbReference type="InterPro" id="IPR008250">
    <property type="entry name" value="ATPase_P-typ_transduc_dom_A_sf"/>
</dbReference>
<dbReference type="InterPro" id="IPR023214">
    <property type="entry name" value="HAD_sf"/>
</dbReference>
<feature type="transmembrane region" description="Helical" evidence="8">
    <location>
        <begin position="810"/>
        <end position="832"/>
    </location>
</feature>
<dbReference type="InParanoid" id="F0XZ07"/>
<reference evidence="10 11" key="1">
    <citation type="journal article" date="2011" name="Proc. Natl. Acad. Sci. U.S.A.">
        <title>Niche of harmful alga Aureococcus anophagefferens revealed through ecogenomics.</title>
        <authorList>
            <person name="Gobler C.J."/>
            <person name="Berry D.L."/>
            <person name="Dyhrman S.T."/>
            <person name="Wilhelm S.W."/>
            <person name="Salamov A."/>
            <person name="Lobanov A.V."/>
            <person name="Zhang Y."/>
            <person name="Collier J.L."/>
            <person name="Wurch L.L."/>
            <person name="Kustka A.B."/>
            <person name="Dill B.D."/>
            <person name="Shah M."/>
            <person name="VerBerkmoes N.C."/>
            <person name="Kuo A."/>
            <person name="Terry A."/>
            <person name="Pangilinan J."/>
            <person name="Lindquist E.A."/>
            <person name="Lucas S."/>
            <person name="Paulsen I.T."/>
            <person name="Hattenrath-Lehmann T.K."/>
            <person name="Talmage S.C."/>
            <person name="Walker E.A."/>
            <person name="Koch F."/>
            <person name="Burson A.M."/>
            <person name="Marcoval M.A."/>
            <person name="Tang Y.Z."/>
            <person name="Lecleir G.R."/>
            <person name="Coyne K.J."/>
            <person name="Berg G.M."/>
            <person name="Bertrand E.M."/>
            <person name="Saito M.A."/>
            <person name="Gladyshev V.N."/>
            <person name="Grigoriev I.V."/>
        </authorList>
    </citation>
    <scope>NUCLEOTIDE SEQUENCE [LARGE SCALE GENOMIC DNA]</scope>
    <source>
        <strain evidence="11">CCMP 1984</strain>
    </source>
</reference>
<dbReference type="NCBIfam" id="TIGR01494">
    <property type="entry name" value="ATPase_P-type"/>
    <property type="match status" value="4"/>
</dbReference>
<evidence type="ECO:0000256" key="8">
    <source>
        <dbReference type="SAM" id="Phobius"/>
    </source>
</evidence>
<evidence type="ECO:0000259" key="9">
    <source>
        <dbReference type="SMART" id="SM00831"/>
    </source>
</evidence>
<dbReference type="GeneID" id="20221916"/>
<organism evidence="11">
    <name type="scientific">Aureococcus anophagefferens</name>
    <name type="common">Harmful bloom alga</name>
    <dbReference type="NCBI Taxonomy" id="44056"/>
    <lineage>
        <taxon>Eukaryota</taxon>
        <taxon>Sar</taxon>
        <taxon>Stramenopiles</taxon>
        <taxon>Ochrophyta</taxon>
        <taxon>Pelagophyceae</taxon>
        <taxon>Pelagomonadales</taxon>
        <taxon>Pelagomonadaceae</taxon>
        <taxon>Aureococcus</taxon>
    </lineage>
</organism>